<gene>
    <name evidence="1" type="ORF">PPEP_b0109</name>
</gene>
<accession>A0A8I0MZX9</accession>
<organism evidence="1 2">
    <name type="scientific">Pseudoalteromonas peptidolytica F12-50-A1</name>
    <dbReference type="NCBI Taxonomy" id="1315280"/>
    <lineage>
        <taxon>Bacteria</taxon>
        <taxon>Pseudomonadati</taxon>
        <taxon>Pseudomonadota</taxon>
        <taxon>Gammaproteobacteria</taxon>
        <taxon>Alteromonadales</taxon>
        <taxon>Pseudoalteromonadaceae</taxon>
        <taxon>Pseudoalteromonas</taxon>
    </lineage>
</organism>
<name>A0A8I0MZX9_9GAMM</name>
<comment type="caution">
    <text evidence="1">The sequence shown here is derived from an EMBL/GenBank/DDBJ whole genome shotgun (WGS) entry which is preliminary data.</text>
</comment>
<evidence type="ECO:0000313" key="2">
    <source>
        <dbReference type="Proteomes" id="UP000660708"/>
    </source>
</evidence>
<sequence>MVTASLFAKYQGVLGCYYFTANTFIHYDVKMKMTAPP</sequence>
<protein>
    <submittedName>
        <fullName evidence="1">Uncharacterized protein</fullName>
    </submittedName>
</protein>
<dbReference type="Proteomes" id="UP000660708">
    <property type="component" value="Unassembled WGS sequence"/>
</dbReference>
<reference evidence="1 2" key="1">
    <citation type="submission" date="2015-06" db="EMBL/GenBank/DDBJ databases">
        <title>Genome sequence of Pseudoalteromonas peptidolytica.</title>
        <authorList>
            <person name="Xie B.-B."/>
            <person name="Rong J.-C."/>
            <person name="Qin Q.-L."/>
            <person name="Zhang Y.-Z."/>
        </authorList>
    </citation>
    <scope>NUCLEOTIDE SEQUENCE [LARGE SCALE GENOMIC DNA]</scope>
    <source>
        <strain evidence="1 2">F12-50-A1</strain>
    </source>
</reference>
<evidence type="ECO:0000313" key="1">
    <source>
        <dbReference type="EMBL" id="MBE0348387.1"/>
    </source>
</evidence>
<keyword evidence="2" id="KW-1185">Reference proteome</keyword>
<dbReference type="AlphaFoldDB" id="A0A8I0MZX9"/>
<proteinExistence type="predicted"/>
<dbReference type="EMBL" id="AQHF01000033">
    <property type="protein sequence ID" value="MBE0348387.1"/>
    <property type="molecule type" value="Genomic_DNA"/>
</dbReference>